<dbReference type="KEGG" id="ncs:NCAS_0B03610"/>
<dbReference type="Gene3D" id="3.30.200.20">
    <property type="entry name" value="Phosphorylase Kinase, domain 1"/>
    <property type="match status" value="1"/>
</dbReference>
<gene>
    <name evidence="2" type="primary">NCAS0B03610</name>
    <name evidence="2" type="ordered locus">NCAS_0B03610</name>
</gene>
<name>G0VBW8_NAUCA</name>
<dbReference type="AlphaFoldDB" id="G0VBW8"/>
<dbReference type="OMA" id="NHKEGMV"/>
<dbReference type="Gene3D" id="3.90.1200.10">
    <property type="match status" value="1"/>
</dbReference>
<proteinExistence type="inferred from homology"/>
<comment type="similarity">
    <text evidence="1">Belongs to the choline/ethanolamine kinase family.</text>
</comment>
<dbReference type="PANTHER" id="PTHR22603:SF93">
    <property type="entry name" value="RE24176P"/>
    <property type="match status" value="1"/>
</dbReference>
<dbReference type="EMBL" id="HE576753">
    <property type="protein sequence ID" value="CCC68445.1"/>
    <property type="molecule type" value="Genomic_DNA"/>
</dbReference>
<dbReference type="InterPro" id="IPR011009">
    <property type="entry name" value="Kinase-like_dom_sf"/>
</dbReference>
<protein>
    <recommendedName>
        <fullName evidence="4">Choline kinase N-terminal domain-containing protein</fullName>
    </recommendedName>
</protein>
<accession>G0VBW8</accession>
<dbReference type="CDD" id="cd05157">
    <property type="entry name" value="ETNK_euk"/>
    <property type="match status" value="1"/>
</dbReference>
<reference evidence="2 3" key="1">
    <citation type="journal article" date="2011" name="Proc. Natl. Acad. Sci. U.S.A.">
        <title>Evolutionary erosion of yeast sex chromosomes by mating-type switching accidents.</title>
        <authorList>
            <person name="Gordon J.L."/>
            <person name="Armisen D."/>
            <person name="Proux-Wera E."/>
            <person name="Oheigeartaigh S.S."/>
            <person name="Byrne K.P."/>
            <person name="Wolfe K.H."/>
        </authorList>
    </citation>
    <scope>NUCLEOTIDE SEQUENCE [LARGE SCALE GENOMIC DNA]</scope>
    <source>
        <strain evidence="3">ATCC 76901 / BCRC 22586 / CBS 4309 / NBRC 1992 / NRRL Y-12630</strain>
    </source>
</reference>
<reference key="2">
    <citation type="submission" date="2011-08" db="EMBL/GenBank/DDBJ databases">
        <title>Genome sequence of Naumovozyma castellii.</title>
        <authorList>
            <person name="Gordon J.L."/>
            <person name="Armisen D."/>
            <person name="Proux-Wera E."/>
            <person name="OhEigeartaigh S.S."/>
            <person name="Byrne K.P."/>
            <person name="Wolfe K.H."/>
        </authorList>
    </citation>
    <scope>NUCLEOTIDE SEQUENCE</scope>
    <source>
        <strain>Type strain:CBS 4309</strain>
    </source>
</reference>
<keyword evidence="3" id="KW-1185">Reference proteome</keyword>
<evidence type="ECO:0000313" key="2">
    <source>
        <dbReference type="EMBL" id="CCC68445.1"/>
    </source>
</evidence>
<dbReference type="GO" id="GO:0004305">
    <property type="term" value="F:ethanolamine kinase activity"/>
    <property type="evidence" value="ECO:0007669"/>
    <property type="project" value="EnsemblFungi"/>
</dbReference>
<dbReference type="Pfam" id="PF01633">
    <property type="entry name" value="Choline_kinase"/>
    <property type="match status" value="1"/>
</dbReference>
<dbReference type="GO" id="GO:0006646">
    <property type="term" value="P:phosphatidylethanolamine biosynthetic process"/>
    <property type="evidence" value="ECO:0007669"/>
    <property type="project" value="EnsemblFungi"/>
</dbReference>
<dbReference type="OrthoDB" id="10267235at2759"/>
<dbReference type="InParanoid" id="G0VBW8"/>
<dbReference type="GO" id="GO:0004103">
    <property type="term" value="F:choline kinase activity"/>
    <property type="evidence" value="ECO:0007669"/>
    <property type="project" value="EnsemblFungi"/>
</dbReference>
<dbReference type="GO" id="GO:0005737">
    <property type="term" value="C:cytoplasm"/>
    <property type="evidence" value="ECO:0007669"/>
    <property type="project" value="TreeGrafter"/>
</dbReference>
<dbReference type="RefSeq" id="XP_003674818.1">
    <property type="nucleotide sequence ID" value="XM_003674770.1"/>
</dbReference>
<dbReference type="eggNOG" id="KOG2686">
    <property type="taxonomic scope" value="Eukaryota"/>
</dbReference>
<organism evidence="2 3">
    <name type="scientific">Naumovozyma castellii</name>
    <name type="common">Yeast</name>
    <name type="synonym">Saccharomyces castellii</name>
    <dbReference type="NCBI Taxonomy" id="27288"/>
    <lineage>
        <taxon>Eukaryota</taxon>
        <taxon>Fungi</taxon>
        <taxon>Dikarya</taxon>
        <taxon>Ascomycota</taxon>
        <taxon>Saccharomycotina</taxon>
        <taxon>Saccharomycetes</taxon>
        <taxon>Saccharomycetales</taxon>
        <taxon>Saccharomycetaceae</taxon>
        <taxon>Naumovozyma</taxon>
    </lineage>
</organism>
<dbReference type="HOGENOM" id="CLU_012712_4_2_1"/>
<dbReference type="STRING" id="1064592.G0VBW8"/>
<dbReference type="GeneID" id="96902004"/>
<dbReference type="Proteomes" id="UP000001640">
    <property type="component" value="Chromosome 2"/>
</dbReference>
<evidence type="ECO:0000313" key="3">
    <source>
        <dbReference type="Proteomes" id="UP000001640"/>
    </source>
</evidence>
<evidence type="ECO:0000256" key="1">
    <source>
        <dbReference type="ARBA" id="ARBA00038211"/>
    </source>
</evidence>
<dbReference type="PANTHER" id="PTHR22603">
    <property type="entry name" value="CHOLINE/ETHANOALAMINE KINASE"/>
    <property type="match status" value="1"/>
</dbReference>
<dbReference type="SUPFAM" id="SSF56112">
    <property type="entry name" value="Protein kinase-like (PK-like)"/>
    <property type="match status" value="1"/>
</dbReference>
<sequence length="423" mass="49335">MKSNPTVSDYGEHIGLDKDDHLSDASLGLSYVNEFIDTTSNEIEIKSTVLRIIEQLDLGKGKNGKTSLEDLTLIHLKGALTNVIYKVEIVGCTSLLLRIFGDKKESAVDRIYEMETLHRLKLASINGPQVLGIFKNGRVEAFFEGFKSCEREEVRDLEISKVIAMRFKKLHSKVILRGKETEPICWTTIDKWLHIFETTGEKWIENDKNIKQMFLCNNWAYFKEHIFKYKEWILGFETGKELKFCHNDLQQGNIIHLSQRERNEEAFLKSIMMIDYEYAGPNIPEYDLSNHLTEWIHDYNTEESYKCNGSKYPDKAQIFSFIYSYLDYLPNDNGENRLEVATDMYQSIWRWRACGQLFWSLWAVLQSGVLVDHVDDKTEADSFNYLKFCQEKMSFFWGDLIQYQIASASDLADYNVRYLGECI</sequence>
<evidence type="ECO:0008006" key="4">
    <source>
        <dbReference type="Google" id="ProtNLM"/>
    </source>
</evidence>